<proteinExistence type="predicted"/>
<dbReference type="InterPro" id="IPR052834">
    <property type="entry name" value="3KSR/17beta-HSD"/>
</dbReference>
<dbReference type="AlphaFoldDB" id="A0A397SQG0"/>
<evidence type="ECO:0008006" key="3">
    <source>
        <dbReference type="Google" id="ProtNLM"/>
    </source>
</evidence>
<dbReference type="Proteomes" id="UP000265703">
    <property type="component" value="Unassembled WGS sequence"/>
</dbReference>
<dbReference type="PANTHER" id="PTHR44442">
    <property type="entry name" value="3-KETO-STEROID REDUCTASE"/>
    <property type="match status" value="1"/>
</dbReference>
<dbReference type="SUPFAM" id="SSF51735">
    <property type="entry name" value="NAD(P)-binding Rossmann-fold domains"/>
    <property type="match status" value="1"/>
</dbReference>
<dbReference type="EMBL" id="QKYT01000324">
    <property type="protein sequence ID" value="RIA87149.1"/>
    <property type="molecule type" value="Genomic_DNA"/>
</dbReference>
<protein>
    <recommendedName>
        <fullName evidence="3">3-keto-steroid reductase</fullName>
    </recommendedName>
</protein>
<name>A0A397SQG0_9GLOM</name>
<evidence type="ECO:0000313" key="1">
    <source>
        <dbReference type="EMBL" id="RIA87149.1"/>
    </source>
</evidence>
<dbReference type="GO" id="GO:0000253">
    <property type="term" value="F:3-beta-hydroxysteroid 3-dehydrogenase (NADP+) activity"/>
    <property type="evidence" value="ECO:0007669"/>
    <property type="project" value="TreeGrafter"/>
</dbReference>
<dbReference type="PANTHER" id="PTHR44442:SF1">
    <property type="entry name" value="3-KETO-STEROID REDUCTASE_17-BETA-HYDROXYSTEROID DEHYDROGENASE 7"/>
    <property type="match status" value="1"/>
</dbReference>
<evidence type="ECO:0000313" key="2">
    <source>
        <dbReference type="Proteomes" id="UP000265703"/>
    </source>
</evidence>
<dbReference type="InterPro" id="IPR036291">
    <property type="entry name" value="NAD(P)-bd_dom_sf"/>
</dbReference>
<keyword evidence="2" id="KW-1185">Reference proteome</keyword>
<dbReference type="GO" id="GO:0016125">
    <property type="term" value="P:sterol metabolic process"/>
    <property type="evidence" value="ECO:0007669"/>
    <property type="project" value="TreeGrafter"/>
</dbReference>
<gene>
    <name evidence="1" type="ORF">C1645_799858</name>
</gene>
<dbReference type="InterPro" id="IPR002347">
    <property type="entry name" value="SDR_fam"/>
</dbReference>
<organism evidence="1 2">
    <name type="scientific">Glomus cerebriforme</name>
    <dbReference type="NCBI Taxonomy" id="658196"/>
    <lineage>
        <taxon>Eukaryota</taxon>
        <taxon>Fungi</taxon>
        <taxon>Fungi incertae sedis</taxon>
        <taxon>Mucoromycota</taxon>
        <taxon>Glomeromycotina</taxon>
        <taxon>Glomeromycetes</taxon>
        <taxon>Glomerales</taxon>
        <taxon>Glomeraceae</taxon>
        <taxon>Glomus</taxon>
    </lineage>
</organism>
<reference evidence="1 2" key="1">
    <citation type="submission" date="2018-06" db="EMBL/GenBank/DDBJ databases">
        <title>Comparative genomics reveals the genomic features of Rhizophagus irregularis, R. cerebriforme, R. diaphanum and Gigaspora rosea, and their symbiotic lifestyle signature.</title>
        <authorList>
            <person name="Morin E."/>
            <person name="San Clemente H."/>
            <person name="Chen E.C.H."/>
            <person name="De La Providencia I."/>
            <person name="Hainaut M."/>
            <person name="Kuo A."/>
            <person name="Kohler A."/>
            <person name="Murat C."/>
            <person name="Tang N."/>
            <person name="Roy S."/>
            <person name="Loubradou J."/>
            <person name="Henrissat B."/>
            <person name="Grigoriev I.V."/>
            <person name="Corradi N."/>
            <person name="Roux C."/>
            <person name="Martin F.M."/>
        </authorList>
    </citation>
    <scope>NUCLEOTIDE SEQUENCE [LARGE SCALE GENOMIC DNA]</scope>
    <source>
        <strain evidence="1 2">DAOM 227022</strain>
    </source>
</reference>
<dbReference type="OrthoDB" id="9989144at2759"/>
<dbReference type="STRING" id="658196.A0A397SQG0"/>
<dbReference type="Gene3D" id="3.40.50.720">
    <property type="entry name" value="NAD(P)-binding Rossmann-like Domain"/>
    <property type="match status" value="1"/>
</dbReference>
<sequence length="340" mass="38476">MSDVKIALITGANSGIGYGVAQRLLDYSAKNPNTQFKIILACRNETRAINAQRELLKEFTEGQVEIVLVDLSSVKSVFECCKEVKERYNRIDLIFCNAGILPCTHIDWWVIAKQIVSSPTALFSRTDAVVQPVGRKTVEGLGETFACNVFGHYVMIRELENLLNKSEGSRIIWTSSCTPSKEHHNLEDYQAIKEDSPYESSKRVIDLIAIGLNSRLNKHNIYSFTTHPGVAATNIVRDHLGWFMGYGMQMGLYAARTLGMRIQTVTNWNGSYANYYVATQPIDTLKNSTMKKFGSYCNCFGEVYVDSDDVEDYNESETKALINKLETLLDNFREKYNIKY</sequence>
<dbReference type="PRINTS" id="PR00081">
    <property type="entry name" value="GDHRDH"/>
</dbReference>
<comment type="caution">
    <text evidence="1">The sequence shown here is derived from an EMBL/GenBank/DDBJ whole genome shotgun (WGS) entry which is preliminary data.</text>
</comment>
<accession>A0A397SQG0</accession>
<dbReference type="GO" id="GO:0005789">
    <property type="term" value="C:endoplasmic reticulum membrane"/>
    <property type="evidence" value="ECO:0007669"/>
    <property type="project" value="TreeGrafter"/>
</dbReference>
<dbReference type="Pfam" id="PF00106">
    <property type="entry name" value="adh_short"/>
    <property type="match status" value="1"/>
</dbReference>